<dbReference type="Proteomes" id="UP001172673">
    <property type="component" value="Unassembled WGS sequence"/>
</dbReference>
<dbReference type="AlphaFoldDB" id="A0AA38XAF8"/>
<evidence type="ECO:0008006" key="3">
    <source>
        <dbReference type="Google" id="ProtNLM"/>
    </source>
</evidence>
<gene>
    <name evidence="1" type="ORF">H2200_006104</name>
</gene>
<dbReference type="Pfam" id="PF16093">
    <property type="entry name" value="PAC4"/>
    <property type="match status" value="1"/>
</dbReference>
<reference evidence="1" key="1">
    <citation type="submission" date="2022-10" db="EMBL/GenBank/DDBJ databases">
        <title>Culturing micro-colonial fungi from biological soil crusts in the Mojave desert and describing Neophaeococcomyces mojavensis, and introducing the new genera and species Taxawa tesnikishii.</title>
        <authorList>
            <person name="Kurbessoian T."/>
            <person name="Stajich J.E."/>
        </authorList>
    </citation>
    <scope>NUCLEOTIDE SEQUENCE</scope>
    <source>
        <strain evidence="1">TK_41</strain>
    </source>
</reference>
<accession>A0AA38XAF8</accession>
<protein>
    <recommendedName>
        <fullName evidence="3">Proteasome assembly chaperone 4</fullName>
    </recommendedName>
</protein>
<dbReference type="EMBL" id="JAPDRK010000008">
    <property type="protein sequence ID" value="KAJ9609776.1"/>
    <property type="molecule type" value="Genomic_DNA"/>
</dbReference>
<dbReference type="Gene3D" id="3.30.230.100">
    <property type="match status" value="1"/>
</dbReference>
<sequence>MEPSFKPIDISFPLPKHPHLNCHVHLSFMGKCNIVHITTTDVGEGESGMPPFGSFVYAMPDMRNERNVISTALSTSGSSIDYATRMAKILARKMRQPVYVGCSINFAGTTAEEEMEGFTIIVDQIMQKWNQGS</sequence>
<comment type="caution">
    <text evidence="1">The sequence shown here is derived from an EMBL/GenBank/DDBJ whole genome shotgun (WGS) entry which is preliminary data.</text>
</comment>
<dbReference type="InterPro" id="IPR032157">
    <property type="entry name" value="PAC4"/>
</dbReference>
<dbReference type="GO" id="GO:0043248">
    <property type="term" value="P:proteasome assembly"/>
    <property type="evidence" value="ECO:0007669"/>
    <property type="project" value="InterPro"/>
</dbReference>
<keyword evidence="2" id="KW-1185">Reference proteome</keyword>
<evidence type="ECO:0000313" key="1">
    <source>
        <dbReference type="EMBL" id="KAJ9609776.1"/>
    </source>
</evidence>
<name>A0AA38XAF8_9EURO</name>
<organism evidence="1 2">
    <name type="scientific">Cladophialophora chaetospira</name>
    <dbReference type="NCBI Taxonomy" id="386627"/>
    <lineage>
        <taxon>Eukaryota</taxon>
        <taxon>Fungi</taxon>
        <taxon>Dikarya</taxon>
        <taxon>Ascomycota</taxon>
        <taxon>Pezizomycotina</taxon>
        <taxon>Eurotiomycetes</taxon>
        <taxon>Chaetothyriomycetidae</taxon>
        <taxon>Chaetothyriales</taxon>
        <taxon>Herpotrichiellaceae</taxon>
        <taxon>Cladophialophora</taxon>
    </lineage>
</organism>
<evidence type="ECO:0000313" key="2">
    <source>
        <dbReference type="Proteomes" id="UP001172673"/>
    </source>
</evidence>
<proteinExistence type="predicted"/>